<dbReference type="AlphaFoldDB" id="A0AA86NCA8"/>
<dbReference type="PANTHER" id="PTHR10744:SF9">
    <property type="entry name" value="40S RIBOSOMAL PROTEIN S11-RELATED"/>
    <property type="match status" value="1"/>
</dbReference>
<proteinExistence type="inferred from homology"/>
<keyword evidence="3" id="KW-0488">Methylation</keyword>
<dbReference type="PRINTS" id="PR00973">
    <property type="entry name" value="RIBOSOMALS17"/>
</dbReference>
<evidence type="ECO:0000313" key="22">
    <source>
        <dbReference type="EMBL" id="CAL6011364.1"/>
    </source>
</evidence>
<evidence type="ECO:0000256" key="4">
    <source>
        <dbReference type="ARBA" id="ARBA00022490"/>
    </source>
</evidence>
<keyword evidence="10" id="KW-0564">Palmitate</keyword>
<evidence type="ECO:0000313" key="24">
    <source>
        <dbReference type="Proteomes" id="UP001642409"/>
    </source>
</evidence>
<dbReference type="EMBL" id="CATOUU010000119">
    <property type="protein sequence ID" value="CAI9917074.1"/>
    <property type="molecule type" value="Genomic_DNA"/>
</dbReference>
<sequence length="152" mass="17777">MEGALAEKYFHRQTQISHTKYAAGKVSRRYYRNIGLGFKIPKEAIESTYVDHKCPFTGDISIRGRILKGVVHSKKMQRSIIVRRDYLHYIAKYKRFEKRHKNVAAHIAPCFRVSEGDIVTIGECRPLSKSIRFNVIKAEEVAETKRKRFMQF</sequence>
<evidence type="ECO:0000256" key="7">
    <source>
        <dbReference type="ARBA" id="ARBA00022934"/>
    </source>
</evidence>
<comment type="caution">
    <text evidence="18">The sequence shown here is derived from an EMBL/GenBank/DDBJ whole genome shotgun (WGS) entry which is preliminary data.</text>
</comment>
<keyword evidence="6" id="KW-0694">RNA-binding</keyword>
<keyword evidence="7" id="KW-0164">Citrullination</keyword>
<evidence type="ECO:0000256" key="5">
    <source>
        <dbReference type="ARBA" id="ARBA00022553"/>
    </source>
</evidence>
<evidence type="ECO:0000256" key="1">
    <source>
        <dbReference type="ARBA" id="ARBA00004496"/>
    </source>
</evidence>
<comment type="similarity">
    <text evidence="2 15">Belongs to the universal ribosomal protein uS17 family.</text>
</comment>
<dbReference type="SUPFAM" id="SSF50249">
    <property type="entry name" value="Nucleic acid-binding proteins"/>
    <property type="match status" value="1"/>
</dbReference>
<dbReference type="NCBIfam" id="TIGR03630">
    <property type="entry name" value="uS17_arch"/>
    <property type="match status" value="1"/>
</dbReference>
<keyword evidence="12" id="KW-0449">Lipoprotein</keyword>
<comment type="subcellular location">
    <subcellularLocation>
        <location evidence="1">Cytoplasm</location>
    </subcellularLocation>
</comment>
<dbReference type="EMBL" id="CAXDID020000035">
    <property type="protein sequence ID" value="CAL5996813.1"/>
    <property type="molecule type" value="Genomic_DNA"/>
</dbReference>
<dbReference type="InterPro" id="IPR000266">
    <property type="entry name" value="Ribosomal_uS17"/>
</dbReference>
<evidence type="ECO:0000256" key="13">
    <source>
        <dbReference type="ARBA" id="ARBA00035164"/>
    </source>
</evidence>
<dbReference type="Gene3D" id="2.40.50.1000">
    <property type="match status" value="1"/>
</dbReference>
<dbReference type="EMBL" id="CAXDID020000038">
    <property type="protein sequence ID" value="CAL5998267.1"/>
    <property type="molecule type" value="Genomic_DNA"/>
</dbReference>
<dbReference type="Pfam" id="PF00366">
    <property type="entry name" value="Ribosomal_S17"/>
    <property type="match status" value="1"/>
</dbReference>
<keyword evidence="11 15" id="KW-0687">Ribonucleoprotein</keyword>
<evidence type="ECO:0000259" key="16">
    <source>
        <dbReference type="Pfam" id="PF16205"/>
    </source>
</evidence>
<dbReference type="NCBIfam" id="NF006345">
    <property type="entry name" value="PRK08572.1"/>
    <property type="match status" value="1"/>
</dbReference>
<evidence type="ECO:0000313" key="20">
    <source>
        <dbReference type="EMBL" id="CAL5996813.1"/>
    </source>
</evidence>
<dbReference type="GO" id="GO:0003735">
    <property type="term" value="F:structural constituent of ribosome"/>
    <property type="evidence" value="ECO:0007669"/>
    <property type="project" value="InterPro"/>
</dbReference>
<evidence type="ECO:0000313" key="17">
    <source>
        <dbReference type="EMBL" id="CAI9912553.1"/>
    </source>
</evidence>
<evidence type="ECO:0000256" key="2">
    <source>
        <dbReference type="ARBA" id="ARBA00010254"/>
    </source>
</evidence>
<evidence type="ECO:0000313" key="21">
    <source>
        <dbReference type="EMBL" id="CAL5998267.1"/>
    </source>
</evidence>
<name>A0AA86NCA8_9EUKA</name>
<dbReference type="EMBL" id="CAXDID020000532">
    <property type="protein sequence ID" value="CAL6100565.1"/>
    <property type="molecule type" value="Genomic_DNA"/>
</dbReference>
<keyword evidence="5" id="KW-0597">Phosphoprotein</keyword>
<evidence type="ECO:0000256" key="8">
    <source>
        <dbReference type="ARBA" id="ARBA00022980"/>
    </source>
</evidence>
<reference evidence="18" key="1">
    <citation type="submission" date="2023-06" db="EMBL/GenBank/DDBJ databases">
        <authorList>
            <person name="Kurt Z."/>
        </authorList>
    </citation>
    <scope>NUCLEOTIDE SEQUENCE</scope>
</reference>
<keyword evidence="4" id="KW-0963">Cytoplasm</keyword>
<dbReference type="GO" id="GO:0022627">
    <property type="term" value="C:cytosolic small ribosomal subunit"/>
    <property type="evidence" value="ECO:0007669"/>
    <property type="project" value="TreeGrafter"/>
</dbReference>
<evidence type="ECO:0000313" key="19">
    <source>
        <dbReference type="EMBL" id="CAI9964217.1"/>
    </source>
</evidence>
<evidence type="ECO:0000256" key="14">
    <source>
        <dbReference type="ARBA" id="ARBA00035471"/>
    </source>
</evidence>
<dbReference type="EMBL" id="CAXDID020000064">
    <property type="protein sequence ID" value="CAL6011364.1"/>
    <property type="molecule type" value="Genomic_DNA"/>
</dbReference>
<evidence type="ECO:0000313" key="18">
    <source>
        <dbReference type="EMBL" id="CAI9917074.1"/>
    </source>
</evidence>
<evidence type="ECO:0000313" key="23">
    <source>
        <dbReference type="EMBL" id="CAL6100565.1"/>
    </source>
</evidence>
<keyword evidence="8 15" id="KW-0689">Ribosomal protein</keyword>
<dbReference type="InterPro" id="IPR019979">
    <property type="entry name" value="Ribosomal_uS17_CS"/>
</dbReference>
<keyword evidence="9" id="KW-0007">Acetylation</keyword>
<protein>
    <recommendedName>
        <fullName evidence="13">Small ribosomal subunit protein uS17</fullName>
    </recommendedName>
    <alternativeName>
        <fullName evidence="14">40S ribosomal protein S11</fullName>
    </alternativeName>
</protein>
<feature type="domain" description="Small ribosomal subunit protein uS17 N-terminal" evidence="16">
    <location>
        <begin position="7"/>
        <end position="67"/>
    </location>
</feature>
<dbReference type="Pfam" id="PF16205">
    <property type="entry name" value="Ribosomal_S17_N"/>
    <property type="match status" value="1"/>
</dbReference>
<evidence type="ECO:0000256" key="3">
    <source>
        <dbReference type="ARBA" id="ARBA00022481"/>
    </source>
</evidence>
<evidence type="ECO:0000256" key="11">
    <source>
        <dbReference type="ARBA" id="ARBA00023274"/>
    </source>
</evidence>
<dbReference type="FunFam" id="2.40.50.1000:FF:000008">
    <property type="entry name" value="40S ribosomal protein S11"/>
    <property type="match status" value="1"/>
</dbReference>
<dbReference type="GO" id="GO:0003723">
    <property type="term" value="F:RNA binding"/>
    <property type="evidence" value="ECO:0007669"/>
    <property type="project" value="UniProtKB-KW"/>
</dbReference>
<dbReference type="GO" id="GO:0006412">
    <property type="term" value="P:translation"/>
    <property type="evidence" value="ECO:0007669"/>
    <property type="project" value="InterPro"/>
</dbReference>
<dbReference type="InterPro" id="IPR028333">
    <property type="entry name" value="Ribosomal_uS17_arc/euk"/>
</dbReference>
<dbReference type="EMBL" id="CATOUU010000972">
    <property type="protein sequence ID" value="CAI9964217.1"/>
    <property type="molecule type" value="Genomic_DNA"/>
</dbReference>
<evidence type="ECO:0000256" key="10">
    <source>
        <dbReference type="ARBA" id="ARBA00023139"/>
    </source>
</evidence>
<evidence type="ECO:0000256" key="6">
    <source>
        <dbReference type="ARBA" id="ARBA00022884"/>
    </source>
</evidence>
<dbReference type="PANTHER" id="PTHR10744">
    <property type="entry name" value="40S RIBOSOMAL PROTEIN S11 FAMILY MEMBER"/>
    <property type="match status" value="1"/>
</dbReference>
<dbReference type="InterPro" id="IPR012340">
    <property type="entry name" value="NA-bd_OB-fold"/>
</dbReference>
<keyword evidence="24" id="KW-1185">Reference proteome</keyword>
<evidence type="ECO:0000256" key="15">
    <source>
        <dbReference type="RuleBase" id="RU003872"/>
    </source>
</evidence>
<dbReference type="Proteomes" id="UP001642409">
    <property type="component" value="Unassembled WGS sequence"/>
</dbReference>
<evidence type="ECO:0000256" key="12">
    <source>
        <dbReference type="ARBA" id="ARBA00023288"/>
    </source>
</evidence>
<organism evidence="18">
    <name type="scientific">Hexamita inflata</name>
    <dbReference type="NCBI Taxonomy" id="28002"/>
    <lineage>
        <taxon>Eukaryota</taxon>
        <taxon>Metamonada</taxon>
        <taxon>Diplomonadida</taxon>
        <taxon>Hexamitidae</taxon>
        <taxon>Hexamitinae</taxon>
        <taxon>Hexamita</taxon>
    </lineage>
</organism>
<dbReference type="PROSITE" id="PS00056">
    <property type="entry name" value="RIBOSOMAL_S17"/>
    <property type="match status" value="1"/>
</dbReference>
<accession>A0AA86NCA8</accession>
<dbReference type="CDD" id="cd00364">
    <property type="entry name" value="Ribosomal_uS17"/>
    <property type="match status" value="1"/>
</dbReference>
<evidence type="ECO:0000256" key="9">
    <source>
        <dbReference type="ARBA" id="ARBA00022990"/>
    </source>
</evidence>
<reference evidence="20 24" key="2">
    <citation type="submission" date="2024-07" db="EMBL/GenBank/DDBJ databases">
        <authorList>
            <person name="Akdeniz Z."/>
        </authorList>
    </citation>
    <scope>NUCLEOTIDE SEQUENCE [LARGE SCALE GENOMIC DNA]</scope>
</reference>
<gene>
    <name evidence="20" type="ORF">HINF_LOCUS14947</name>
    <name evidence="21" type="ORF">HINF_LOCUS15648</name>
    <name evidence="17" type="ORF">HINF_LOCUS198</name>
    <name evidence="22" type="ORF">HINF_LOCUS22742</name>
    <name evidence="18" type="ORF">HINF_LOCUS4719</name>
    <name evidence="19" type="ORF">HINF_LOCUS51862</name>
    <name evidence="23" type="ORF">HINF_LOCUS70615</name>
</gene>
<dbReference type="InterPro" id="IPR032440">
    <property type="entry name" value="Ribosomal_uS17_N"/>
</dbReference>
<dbReference type="EMBL" id="CATOUU010000003">
    <property type="protein sequence ID" value="CAI9912553.1"/>
    <property type="molecule type" value="Genomic_DNA"/>
</dbReference>